<dbReference type="Gene3D" id="1.10.630.10">
    <property type="entry name" value="Cytochrome P450"/>
    <property type="match status" value="1"/>
</dbReference>
<dbReference type="RefSeq" id="WP_113691796.1">
    <property type="nucleotide sequence ID" value="NZ_CP015163.1"/>
</dbReference>
<name>A0A344L3A4_9PSEU</name>
<dbReference type="SUPFAM" id="SSF48264">
    <property type="entry name" value="Cytochrome P450"/>
    <property type="match status" value="1"/>
</dbReference>
<gene>
    <name evidence="3" type="ORF">A4R43_08295</name>
</gene>
<keyword evidence="2" id="KW-0408">Iron</keyword>
<dbReference type="GO" id="GO:0016705">
    <property type="term" value="F:oxidoreductase activity, acting on paired donors, with incorporation or reduction of molecular oxygen"/>
    <property type="evidence" value="ECO:0007669"/>
    <property type="project" value="InterPro"/>
</dbReference>
<dbReference type="PROSITE" id="PS00086">
    <property type="entry name" value="CYTOCHROME_P450"/>
    <property type="match status" value="1"/>
</dbReference>
<keyword evidence="2" id="KW-0560">Oxidoreductase</keyword>
<evidence type="ECO:0000313" key="4">
    <source>
        <dbReference type="Proteomes" id="UP000250434"/>
    </source>
</evidence>
<organism evidence="3 4">
    <name type="scientific">Amycolatopsis albispora</name>
    <dbReference type="NCBI Taxonomy" id="1804986"/>
    <lineage>
        <taxon>Bacteria</taxon>
        <taxon>Bacillati</taxon>
        <taxon>Actinomycetota</taxon>
        <taxon>Actinomycetes</taxon>
        <taxon>Pseudonocardiales</taxon>
        <taxon>Pseudonocardiaceae</taxon>
        <taxon>Amycolatopsis</taxon>
    </lineage>
</organism>
<proteinExistence type="inferred from homology"/>
<keyword evidence="2" id="KW-0349">Heme</keyword>
<dbReference type="EMBL" id="CP015163">
    <property type="protein sequence ID" value="AXB42528.1"/>
    <property type="molecule type" value="Genomic_DNA"/>
</dbReference>
<dbReference type="PRINTS" id="PR00385">
    <property type="entry name" value="P450"/>
</dbReference>
<keyword evidence="4" id="KW-1185">Reference proteome</keyword>
<keyword evidence="2" id="KW-0503">Monooxygenase</keyword>
<dbReference type="InterPro" id="IPR001128">
    <property type="entry name" value="Cyt_P450"/>
</dbReference>
<reference evidence="3 4" key="1">
    <citation type="submission" date="2016-04" db="EMBL/GenBank/DDBJ databases">
        <title>Complete genome sequence and analysis of deep-sea sediment isolate, Amycolatopsis sp. WP1.</title>
        <authorList>
            <person name="Wang H."/>
            <person name="Chen S."/>
            <person name="Wu Q."/>
        </authorList>
    </citation>
    <scope>NUCLEOTIDE SEQUENCE [LARGE SCALE GENOMIC DNA]</scope>
    <source>
        <strain evidence="3 4">WP1</strain>
    </source>
</reference>
<dbReference type="PANTHER" id="PTHR46696:SF6">
    <property type="entry name" value="P450, PUTATIVE (EUROFUNG)-RELATED"/>
    <property type="match status" value="1"/>
</dbReference>
<dbReference type="Proteomes" id="UP000250434">
    <property type="component" value="Chromosome"/>
</dbReference>
<dbReference type="GO" id="GO:0004497">
    <property type="term" value="F:monooxygenase activity"/>
    <property type="evidence" value="ECO:0007669"/>
    <property type="project" value="UniProtKB-KW"/>
</dbReference>
<dbReference type="InterPro" id="IPR017972">
    <property type="entry name" value="Cyt_P450_CS"/>
</dbReference>
<comment type="similarity">
    <text evidence="1 2">Belongs to the cytochrome P450 family.</text>
</comment>
<dbReference type="KEGG" id="aab:A4R43_08295"/>
<evidence type="ECO:0000256" key="2">
    <source>
        <dbReference type="RuleBase" id="RU000461"/>
    </source>
</evidence>
<dbReference type="AlphaFoldDB" id="A0A344L3A4"/>
<evidence type="ECO:0008006" key="5">
    <source>
        <dbReference type="Google" id="ProtNLM"/>
    </source>
</evidence>
<dbReference type="GO" id="GO:0020037">
    <property type="term" value="F:heme binding"/>
    <property type="evidence" value="ECO:0007669"/>
    <property type="project" value="InterPro"/>
</dbReference>
<dbReference type="GO" id="GO:0005506">
    <property type="term" value="F:iron ion binding"/>
    <property type="evidence" value="ECO:0007669"/>
    <property type="project" value="InterPro"/>
</dbReference>
<dbReference type="PANTHER" id="PTHR46696">
    <property type="entry name" value="P450, PUTATIVE (EUROFUNG)-RELATED"/>
    <property type="match status" value="1"/>
</dbReference>
<evidence type="ECO:0000313" key="3">
    <source>
        <dbReference type="EMBL" id="AXB42528.1"/>
    </source>
</evidence>
<dbReference type="Pfam" id="PF00067">
    <property type="entry name" value="p450"/>
    <property type="match status" value="1"/>
</dbReference>
<keyword evidence="2" id="KW-0479">Metal-binding</keyword>
<dbReference type="OrthoDB" id="4306803at2"/>
<dbReference type="PRINTS" id="PR00359">
    <property type="entry name" value="BP450"/>
</dbReference>
<evidence type="ECO:0000256" key="1">
    <source>
        <dbReference type="ARBA" id="ARBA00010617"/>
    </source>
</evidence>
<dbReference type="InterPro" id="IPR036396">
    <property type="entry name" value="Cyt_P450_sf"/>
</dbReference>
<dbReference type="InterPro" id="IPR002397">
    <property type="entry name" value="Cyt_P450_B"/>
</dbReference>
<accession>A0A344L3A4</accession>
<protein>
    <recommendedName>
        <fullName evidence="5">Cytochrome</fullName>
    </recommendedName>
</protein>
<sequence length="365" mass="39572">MAENGESGVRYDDALGYWVSWGHDVALAAFQDPRLSSQYLDAANLTFLPADMHEQCADLIETLRGWFVLLDGAAHTTARRSVQPMFSAARIRRLQGVVDGIVDDALDKFANSPEHDAVEDLASVVSARTIAHLLGLPGSDDATLRGWADAIAEFLAASYRRDNAVRAQRALREMAEFIRTAPDTGDGVFLTAHGNEAERLATSSILLFGGLETTTRLASFALWYVLGNNLAGELTEAEAKAVVERVLALYPPIGHVARVAGEDLELGGCPIAKGDLVLVSLTGQDPRAGMAKPEQPVPHENTGRVDHVAFGHGVHYCIGAPLARLSTITLLTRFARRFPGASVRSVRWGRNRTYRGFSNLYLNVP</sequence>